<dbReference type="InterPro" id="IPR036390">
    <property type="entry name" value="WH_DNA-bd_sf"/>
</dbReference>
<dbReference type="InterPro" id="IPR000232">
    <property type="entry name" value="HSF_DNA-bd"/>
</dbReference>
<dbReference type="SUPFAM" id="SSF46785">
    <property type="entry name" value="Winged helix' DNA-binding domain"/>
    <property type="match status" value="1"/>
</dbReference>
<evidence type="ECO:0000256" key="1">
    <source>
        <dbReference type="ARBA" id="ARBA00004123"/>
    </source>
</evidence>
<protein>
    <recommendedName>
        <fullName evidence="5">HSF-type DNA-binding domain-containing protein</fullName>
    </recommendedName>
</protein>
<dbReference type="SMART" id="SM00415">
    <property type="entry name" value="HSF"/>
    <property type="match status" value="1"/>
</dbReference>
<dbReference type="AlphaFoldDB" id="A0ABD3STP5"/>
<gene>
    <name evidence="6" type="ORF">ACHAXA_000486</name>
</gene>
<dbReference type="EMBL" id="JALLPB020000001">
    <property type="protein sequence ID" value="KAL3827613.1"/>
    <property type="molecule type" value="Genomic_DNA"/>
</dbReference>
<reference evidence="6 7" key="1">
    <citation type="submission" date="2024-10" db="EMBL/GenBank/DDBJ databases">
        <title>Updated reference genomes for cyclostephanoid diatoms.</title>
        <authorList>
            <person name="Roberts W.R."/>
            <person name="Alverson A.J."/>
        </authorList>
    </citation>
    <scope>NUCLEOTIDE SEQUENCE [LARGE SCALE GENOMIC DNA]</scope>
    <source>
        <strain evidence="6 7">AJA228-03</strain>
    </source>
</reference>
<comment type="caution">
    <text evidence="6">The sequence shown here is derived from an EMBL/GenBank/DDBJ whole genome shotgun (WGS) entry which is preliminary data.</text>
</comment>
<organism evidence="6 7">
    <name type="scientific">Cyclostephanos tholiformis</name>
    <dbReference type="NCBI Taxonomy" id="382380"/>
    <lineage>
        <taxon>Eukaryota</taxon>
        <taxon>Sar</taxon>
        <taxon>Stramenopiles</taxon>
        <taxon>Ochrophyta</taxon>
        <taxon>Bacillariophyta</taxon>
        <taxon>Coscinodiscophyceae</taxon>
        <taxon>Thalassiosirophycidae</taxon>
        <taxon>Stephanodiscales</taxon>
        <taxon>Stephanodiscaceae</taxon>
        <taxon>Cyclostephanos</taxon>
    </lineage>
</organism>
<dbReference type="PANTHER" id="PTHR10015:SF206">
    <property type="entry name" value="HSF-TYPE DNA-BINDING DOMAIN-CONTAINING PROTEIN"/>
    <property type="match status" value="1"/>
</dbReference>
<dbReference type="InterPro" id="IPR036388">
    <property type="entry name" value="WH-like_DNA-bd_sf"/>
</dbReference>
<proteinExistence type="inferred from homology"/>
<comment type="subcellular location">
    <subcellularLocation>
        <location evidence="1">Nucleus</location>
    </subcellularLocation>
</comment>
<evidence type="ECO:0000256" key="2">
    <source>
        <dbReference type="ARBA" id="ARBA00023125"/>
    </source>
</evidence>
<comment type="similarity">
    <text evidence="4">Belongs to the HSF family.</text>
</comment>
<dbReference type="PRINTS" id="PR00056">
    <property type="entry name" value="HSFDOMAIN"/>
</dbReference>
<dbReference type="Pfam" id="PF00447">
    <property type="entry name" value="HSF_DNA-bind"/>
    <property type="match status" value="1"/>
</dbReference>
<evidence type="ECO:0000313" key="7">
    <source>
        <dbReference type="Proteomes" id="UP001530377"/>
    </source>
</evidence>
<evidence type="ECO:0000259" key="5">
    <source>
        <dbReference type="SMART" id="SM00415"/>
    </source>
</evidence>
<dbReference type="Gene3D" id="1.10.10.10">
    <property type="entry name" value="Winged helix-like DNA-binding domain superfamily/Winged helix DNA-binding domain"/>
    <property type="match status" value="1"/>
</dbReference>
<dbReference type="GO" id="GO:0003677">
    <property type="term" value="F:DNA binding"/>
    <property type="evidence" value="ECO:0007669"/>
    <property type="project" value="UniProtKB-KW"/>
</dbReference>
<dbReference type="PANTHER" id="PTHR10015">
    <property type="entry name" value="HEAT SHOCK TRANSCRIPTION FACTOR"/>
    <property type="match status" value="1"/>
</dbReference>
<evidence type="ECO:0000256" key="4">
    <source>
        <dbReference type="RuleBase" id="RU004020"/>
    </source>
</evidence>
<name>A0ABD3STP5_9STRA</name>
<feature type="domain" description="HSF-type DNA-binding" evidence="5">
    <location>
        <begin position="47"/>
        <end position="144"/>
    </location>
</feature>
<evidence type="ECO:0000256" key="3">
    <source>
        <dbReference type="ARBA" id="ARBA00023242"/>
    </source>
</evidence>
<dbReference type="GO" id="GO:0005634">
    <property type="term" value="C:nucleus"/>
    <property type="evidence" value="ECO:0007669"/>
    <property type="project" value="UniProtKB-SubCell"/>
</dbReference>
<sequence>MIESSASSTCGGGSRRMVLHDYHDYGHSEHNLRADRRNNKHQHRGKVASSFPEKLHTMLSEVEGSGLTDIISWQPHGRCFVLHKPKEFAADVMPSYFRQSKITSFQRQLNLYGFKRITKGPDRGGYYHELFLRHKAFLCGMMPRFRVKGTGVKAKSNPSAEPDFYSMPLVKAEDSIAESKRDLDDKMHLCTHSFLHAKKQPENAVSHIKEHVADDSLAADVSNNIAQVLGSAKFSSFDPSSSSIRHQSQSTNFCLSSYSRISNDDLTNWAERAYESNPAAGPHFYSMPLIKAEDSATKSNRDLDYKTHLCNHPFLHAKKQLENTVSHIKEHVENFSPRIVSLEVGTSNIATPVTGSTKTSMFLPSSSVDPSSSTICPQSPSMTSLPPSYLDNLNDEYEGGLSESSVLQSLREPILTPSISPFSLNVFPDDDWESFVW</sequence>
<accession>A0ABD3STP5</accession>
<evidence type="ECO:0000313" key="6">
    <source>
        <dbReference type="EMBL" id="KAL3827613.1"/>
    </source>
</evidence>
<dbReference type="FunFam" id="1.10.10.10:FF:000479">
    <property type="entry name" value="Predicted protein"/>
    <property type="match status" value="1"/>
</dbReference>
<keyword evidence="7" id="KW-1185">Reference proteome</keyword>
<dbReference type="Proteomes" id="UP001530377">
    <property type="component" value="Unassembled WGS sequence"/>
</dbReference>
<keyword evidence="2" id="KW-0238">DNA-binding</keyword>
<keyword evidence="3" id="KW-0539">Nucleus</keyword>